<evidence type="ECO:0000256" key="4">
    <source>
        <dbReference type="ARBA" id="ARBA00023163"/>
    </source>
</evidence>
<dbReference type="Gene3D" id="1.10.10.10">
    <property type="entry name" value="Winged helix-like DNA-binding domain superfamily/Winged helix DNA-binding domain"/>
    <property type="match status" value="1"/>
</dbReference>
<dbReference type="EMBL" id="JALNMJ010000019">
    <property type="protein sequence ID" value="MCK7614843.1"/>
    <property type="molecule type" value="Genomic_DNA"/>
</dbReference>
<dbReference type="RefSeq" id="WP_248157664.1">
    <property type="nucleotide sequence ID" value="NZ_JALNMJ010000019.1"/>
</dbReference>
<dbReference type="InterPro" id="IPR058163">
    <property type="entry name" value="LysR-type_TF_proteobact-type"/>
</dbReference>
<keyword evidence="2" id="KW-0805">Transcription regulation</keyword>
<accession>A0ABT0GZH9</accession>
<keyword evidence="3" id="KW-0238">DNA-binding</keyword>
<dbReference type="InterPro" id="IPR036388">
    <property type="entry name" value="WH-like_DNA-bd_sf"/>
</dbReference>
<dbReference type="PROSITE" id="PS50931">
    <property type="entry name" value="HTH_LYSR"/>
    <property type="match status" value="1"/>
</dbReference>
<proteinExistence type="inferred from homology"/>
<comment type="caution">
    <text evidence="6">The sequence shown here is derived from an EMBL/GenBank/DDBJ whole genome shotgun (WGS) entry which is preliminary data.</text>
</comment>
<evidence type="ECO:0000313" key="6">
    <source>
        <dbReference type="EMBL" id="MCK7614843.1"/>
    </source>
</evidence>
<dbReference type="Pfam" id="PF00126">
    <property type="entry name" value="HTH_1"/>
    <property type="match status" value="1"/>
</dbReference>
<dbReference type="Gene3D" id="3.40.190.10">
    <property type="entry name" value="Periplasmic binding protein-like II"/>
    <property type="match status" value="2"/>
</dbReference>
<evidence type="ECO:0000313" key="7">
    <source>
        <dbReference type="Proteomes" id="UP001431221"/>
    </source>
</evidence>
<reference evidence="6" key="1">
    <citation type="submission" date="2022-04" db="EMBL/GenBank/DDBJ databases">
        <title>Roseibium sp. CAU 1639 isolated from mud.</title>
        <authorList>
            <person name="Kim W."/>
        </authorList>
    </citation>
    <scope>NUCLEOTIDE SEQUENCE</scope>
    <source>
        <strain evidence="6">CAU 1639</strain>
    </source>
</reference>
<dbReference type="CDD" id="cd08432">
    <property type="entry name" value="PBP2_GcdR_TrpI_HvrB_AmpR_like"/>
    <property type="match status" value="1"/>
</dbReference>
<keyword evidence="7" id="KW-1185">Reference proteome</keyword>
<dbReference type="PANTHER" id="PTHR30537">
    <property type="entry name" value="HTH-TYPE TRANSCRIPTIONAL REGULATOR"/>
    <property type="match status" value="1"/>
</dbReference>
<dbReference type="Pfam" id="PF03466">
    <property type="entry name" value="LysR_substrate"/>
    <property type="match status" value="1"/>
</dbReference>
<organism evidence="6 7">
    <name type="scientific">Roseibium sediminicola</name>
    <dbReference type="NCBI Taxonomy" id="2933272"/>
    <lineage>
        <taxon>Bacteria</taxon>
        <taxon>Pseudomonadati</taxon>
        <taxon>Pseudomonadota</taxon>
        <taxon>Alphaproteobacteria</taxon>
        <taxon>Hyphomicrobiales</taxon>
        <taxon>Stappiaceae</taxon>
        <taxon>Roseibium</taxon>
    </lineage>
</organism>
<feature type="domain" description="HTH lysR-type" evidence="5">
    <location>
        <begin position="9"/>
        <end position="66"/>
    </location>
</feature>
<dbReference type="InterPro" id="IPR036390">
    <property type="entry name" value="WH_DNA-bd_sf"/>
</dbReference>
<evidence type="ECO:0000256" key="3">
    <source>
        <dbReference type="ARBA" id="ARBA00023125"/>
    </source>
</evidence>
<dbReference type="Proteomes" id="UP001431221">
    <property type="component" value="Unassembled WGS sequence"/>
</dbReference>
<dbReference type="PANTHER" id="PTHR30537:SF74">
    <property type="entry name" value="HTH-TYPE TRANSCRIPTIONAL REGULATOR TRPI"/>
    <property type="match status" value="1"/>
</dbReference>
<gene>
    <name evidence="6" type="ORF">M0H32_21950</name>
</gene>
<protein>
    <submittedName>
        <fullName evidence="6">LysR substrate-binding domain-containing protein</fullName>
    </submittedName>
</protein>
<evidence type="ECO:0000256" key="2">
    <source>
        <dbReference type="ARBA" id="ARBA00023015"/>
    </source>
</evidence>
<sequence>MTNLRRLLPSFRGLIAFEAAGRLGSFTRAGEELGMTQSAVSYSIKALEEEVGQPLFQRGHREVRLTSAGDRLHAEVTRGLYLLADGVNAVRTKPADDVVTVSVSTAFATLWIAPRLQLLRTDLADIELRLHTADRDLDIVAENIPLGIRGGRPKDWPGYACDRFDTEEIIAVASPAYLQKHGTPEKPRDLLDHHLAHLDEPYRYAATWKDWLRSAGVAGADKVRGSRANEYVAVVQMALDGDAIALGWRHLVEAFIDNGRLQKVTGHTFRTGNGYYVVWPKDRDLDDNSRAVRDWILRQRAAEQTDSGFKQLNVLQGGSGNLR</sequence>
<dbReference type="InterPro" id="IPR005119">
    <property type="entry name" value="LysR_subst-bd"/>
</dbReference>
<comment type="similarity">
    <text evidence="1">Belongs to the LysR transcriptional regulatory family.</text>
</comment>
<dbReference type="SUPFAM" id="SSF46785">
    <property type="entry name" value="Winged helix' DNA-binding domain"/>
    <property type="match status" value="1"/>
</dbReference>
<name>A0ABT0GZH9_9HYPH</name>
<dbReference type="PRINTS" id="PR00039">
    <property type="entry name" value="HTHLYSR"/>
</dbReference>
<dbReference type="InterPro" id="IPR000847">
    <property type="entry name" value="LysR_HTH_N"/>
</dbReference>
<evidence type="ECO:0000259" key="5">
    <source>
        <dbReference type="PROSITE" id="PS50931"/>
    </source>
</evidence>
<dbReference type="SUPFAM" id="SSF53850">
    <property type="entry name" value="Periplasmic binding protein-like II"/>
    <property type="match status" value="1"/>
</dbReference>
<keyword evidence="4" id="KW-0804">Transcription</keyword>
<evidence type="ECO:0000256" key="1">
    <source>
        <dbReference type="ARBA" id="ARBA00009437"/>
    </source>
</evidence>